<gene>
    <name evidence="1" type="ORF">A1D18_01850</name>
</gene>
<dbReference type="EMBL" id="LUKY01000031">
    <property type="protein sequence ID" value="OIZ95470.1"/>
    <property type="molecule type" value="Genomic_DNA"/>
</dbReference>
<reference evidence="1 2" key="1">
    <citation type="submission" date="2016-03" db="EMBL/GenBank/DDBJ databases">
        <title>Comparative genomics of Rickettsiella.</title>
        <authorList>
            <person name="Chandler C."/>
            <person name="Wang Y."/>
        </authorList>
    </citation>
    <scope>NUCLEOTIDE SEQUENCE [LARGE SCALE GENOMIC DNA]</scope>
    <source>
        <strain evidence="1 2">RCFS May 2013</strain>
    </source>
</reference>
<protein>
    <submittedName>
        <fullName evidence="1">Uncharacterized protein</fullName>
    </submittedName>
</protein>
<organism evidence="1 2">
    <name type="scientific">Candidatus Rickettsiella isopodorum</name>
    <dbReference type="NCBI Taxonomy" id="1225476"/>
    <lineage>
        <taxon>Bacteria</taxon>
        <taxon>Pseudomonadati</taxon>
        <taxon>Pseudomonadota</taxon>
        <taxon>Gammaproteobacteria</taxon>
        <taxon>Legionellales</taxon>
        <taxon>Coxiellaceae</taxon>
        <taxon>Rickettsiella</taxon>
    </lineage>
</organism>
<sequence length="741" mass="84500">MKLLLIQEEPLSWNGLLNVFKNGLVKDCLDLIGKISSSQWDDILLKHTQGHLFLYSVIKYQSTQVSLALINRVGSSVLEQVLAKLSADKFNSVLKTKSSVICKALLKKLGHIPHVPLRPEAKLAIYAKEFGFRPFNLTKFMAIVLNPLGVIRKGINNSTLEIKERSLTGVLKKICLYQSPEVFIEFFAKLSKQQLQEIVLPLDLPELEKSLPYFLLSKNLHVPPLSNAFYNYLKGYQPLKDKLKSHDDPLLANCIDFYFEGKGDIPPELRGVFIAGLRAKVSLSKKGMAFLEVLQDTIPTTSMYAVSDNETPSTSKSVDLNPDPQHIGRYGVLSWHHYRQLRMQFKHRRLQSVLDQLFRADLLFNGSDAVFTGFLSNNLESAARNEFDAVQRASVCIQEFKGLLKIIKPEAWPFFVDQLENLNERPKLRREVDSPTHKFVHLTGDIVPYQKKRRQKTNYTHTKKTSTTLLSPQMATGVFGENLSKTRVLVGLLFDLDQCHIKAMLLTDASTLNHDWLGNKRNVNNFKLQMANINQTDWGLFLEELRERAHHNEVLAKVSKEAMRAIVIARDTPKARHIAIERHAEVMEKFAIDLPIIFYTSSLQSLRHYSLSEQQDDQRAWAENLKVCSLREQVSKSNVLTILNKALNKNDWQLGPLGSGTRIKNKPVPRTVVFFAAEVAKAYKSEQSENASYTWVEAEQKISNLLIEKTTQSRFFQPVNGRSNDTVNFFKDLLKVISRNR</sequence>
<accession>A0A1J8NN82</accession>
<comment type="caution">
    <text evidence="1">The sequence shown here is derived from an EMBL/GenBank/DDBJ whole genome shotgun (WGS) entry which is preliminary data.</text>
</comment>
<dbReference type="AlphaFoldDB" id="A0A1J8NN82"/>
<name>A0A1J8NN82_9COXI</name>
<evidence type="ECO:0000313" key="1">
    <source>
        <dbReference type="EMBL" id="OIZ95470.1"/>
    </source>
</evidence>
<keyword evidence="2" id="KW-1185">Reference proteome</keyword>
<evidence type="ECO:0000313" key="2">
    <source>
        <dbReference type="Proteomes" id="UP000183924"/>
    </source>
</evidence>
<proteinExistence type="predicted"/>
<dbReference type="Proteomes" id="UP000183924">
    <property type="component" value="Unassembled WGS sequence"/>
</dbReference>
<dbReference type="RefSeq" id="WP_071662129.1">
    <property type="nucleotide sequence ID" value="NZ_LUKY01000031.1"/>
</dbReference>